<evidence type="ECO:0000313" key="4">
    <source>
        <dbReference type="Proteomes" id="UP000315440"/>
    </source>
</evidence>
<comment type="caution">
    <text evidence="3">The sequence shown here is derived from an EMBL/GenBank/DDBJ whole genome shotgun (WGS) entry which is preliminary data.</text>
</comment>
<dbReference type="PROSITE" id="PS00018">
    <property type="entry name" value="EF_HAND_1"/>
    <property type="match status" value="1"/>
</dbReference>
<dbReference type="OrthoDB" id="251510at2"/>
<dbReference type="InterPro" id="IPR018247">
    <property type="entry name" value="EF_Hand_1_Ca_BS"/>
</dbReference>
<organism evidence="3 4">
    <name type="scientific">Pseudobythopirellula maris</name>
    <dbReference type="NCBI Taxonomy" id="2527991"/>
    <lineage>
        <taxon>Bacteria</taxon>
        <taxon>Pseudomonadati</taxon>
        <taxon>Planctomycetota</taxon>
        <taxon>Planctomycetia</taxon>
        <taxon>Pirellulales</taxon>
        <taxon>Lacipirellulaceae</taxon>
        <taxon>Pseudobythopirellula</taxon>
    </lineage>
</organism>
<evidence type="ECO:0000256" key="1">
    <source>
        <dbReference type="SAM" id="SignalP"/>
    </source>
</evidence>
<dbReference type="EMBL" id="SJPQ01000001">
    <property type="protein sequence ID" value="TWT90481.1"/>
    <property type="molecule type" value="Genomic_DNA"/>
</dbReference>
<dbReference type="Proteomes" id="UP000315440">
    <property type="component" value="Unassembled WGS sequence"/>
</dbReference>
<dbReference type="InterPro" id="IPR036439">
    <property type="entry name" value="Dockerin_dom_sf"/>
</dbReference>
<keyword evidence="4" id="KW-1185">Reference proteome</keyword>
<evidence type="ECO:0000259" key="2">
    <source>
        <dbReference type="Pfam" id="PF13449"/>
    </source>
</evidence>
<proteinExistence type="predicted"/>
<name>A0A5C5ZUA8_9BACT</name>
<dbReference type="InterPro" id="IPR027372">
    <property type="entry name" value="Phytase-like_dom"/>
</dbReference>
<accession>A0A5C5ZUA8</accession>
<gene>
    <name evidence="3" type="ORF">Mal64_08710</name>
</gene>
<dbReference type="GO" id="GO:0000272">
    <property type="term" value="P:polysaccharide catabolic process"/>
    <property type="evidence" value="ECO:0007669"/>
    <property type="project" value="InterPro"/>
</dbReference>
<dbReference type="SUPFAM" id="SSF63446">
    <property type="entry name" value="Type I dockerin domain"/>
    <property type="match status" value="1"/>
</dbReference>
<dbReference type="RefSeq" id="WP_146397399.1">
    <property type="nucleotide sequence ID" value="NZ_SJPQ01000001.1"/>
</dbReference>
<protein>
    <recommendedName>
        <fullName evidence="2">Phytase-like domain-containing protein</fullName>
    </recommendedName>
</protein>
<dbReference type="Pfam" id="PF13449">
    <property type="entry name" value="Phytase-like"/>
    <property type="match status" value="1"/>
</dbReference>
<reference evidence="3 4" key="1">
    <citation type="submission" date="2019-02" db="EMBL/GenBank/DDBJ databases">
        <title>Deep-cultivation of Planctomycetes and their phenomic and genomic characterization uncovers novel biology.</title>
        <authorList>
            <person name="Wiegand S."/>
            <person name="Jogler M."/>
            <person name="Boedeker C."/>
            <person name="Pinto D."/>
            <person name="Vollmers J."/>
            <person name="Rivas-Marin E."/>
            <person name="Kohn T."/>
            <person name="Peeters S.H."/>
            <person name="Heuer A."/>
            <person name="Rast P."/>
            <person name="Oberbeckmann S."/>
            <person name="Bunk B."/>
            <person name="Jeske O."/>
            <person name="Meyerdierks A."/>
            <person name="Storesund J.E."/>
            <person name="Kallscheuer N."/>
            <person name="Luecker S."/>
            <person name="Lage O.M."/>
            <person name="Pohl T."/>
            <person name="Merkel B.J."/>
            <person name="Hornburger P."/>
            <person name="Mueller R.-W."/>
            <person name="Bruemmer F."/>
            <person name="Labrenz M."/>
            <person name="Spormann A.M."/>
            <person name="Op Den Camp H."/>
            <person name="Overmann J."/>
            <person name="Amann R."/>
            <person name="Jetten M.S.M."/>
            <person name="Mascher T."/>
            <person name="Medema M.H."/>
            <person name="Devos D.P."/>
            <person name="Kaster A.-K."/>
            <person name="Ovreas L."/>
            <person name="Rohde M."/>
            <person name="Galperin M.Y."/>
            <person name="Jogler C."/>
        </authorList>
    </citation>
    <scope>NUCLEOTIDE SEQUENCE [LARGE SCALE GENOMIC DNA]</scope>
    <source>
        <strain evidence="3 4">Mal64</strain>
    </source>
</reference>
<evidence type="ECO:0000313" key="3">
    <source>
        <dbReference type="EMBL" id="TWT90481.1"/>
    </source>
</evidence>
<feature type="chain" id="PRO_5022867980" description="Phytase-like domain-containing protein" evidence="1">
    <location>
        <begin position="24"/>
        <end position="437"/>
    </location>
</feature>
<feature type="domain" description="Phytase-like" evidence="2">
    <location>
        <begin position="44"/>
        <end position="322"/>
    </location>
</feature>
<sequence precursor="true">MIRSIRTAVAVGVLLLAATPAHATTWSIVDRGAVVLDTNLVPNVAEMSGVTYLGVEGNLLRFAAVQDSGGRVVNFDVSATAGGTINAATAVSSVTLANSLDFEGVAALGDGLALFSEETTPGVRAYDLSSGAAAGVVDMPAVYSHRRSNKGLESLALSRDGHTLWTGNEEALTIDGPLASGSAGTTVRLQRFAGGGVDWAAAEQYAYQVEPIHAIGFGATPRRGLSDLMALPDGSLLTLERSFAGLASPVYVSGMFLVDFEGATDISDAVYDSGLTGEIYTPVGKTSLYSKPAGSSVGQNLEGITLGPRLANGSWLVMGVVDDSGGDDPVSDNTVIAFELAPPKPSLPGDYDGDGEVDLADLAAWRGSFGLTMPAGNEHGGAGADGNANGVVDAADFTVWRDNYAPPAATTVPEPAGVVVVLLAAISVATTWRGASR</sequence>
<feature type="signal peptide" evidence="1">
    <location>
        <begin position="1"/>
        <end position="23"/>
    </location>
</feature>
<dbReference type="Gene3D" id="1.10.1330.10">
    <property type="entry name" value="Dockerin domain"/>
    <property type="match status" value="1"/>
</dbReference>
<dbReference type="AlphaFoldDB" id="A0A5C5ZUA8"/>
<keyword evidence="1" id="KW-0732">Signal</keyword>